<dbReference type="PANTHER" id="PTHR45756:SF1">
    <property type="entry name" value="PROTEIN KINASE DOMAIN CONTAINING PROTEIN"/>
    <property type="match status" value="1"/>
</dbReference>
<dbReference type="PROSITE" id="PS00107">
    <property type="entry name" value="PROTEIN_KINASE_ATP"/>
    <property type="match status" value="1"/>
</dbReference>
<dbReference type="InterPro" id="IPR017441">
    <property type="entry name" value="Protein_kinase_ATP_BS"/>
</dbReference>
<keyword evidence="4" id="KW-0812">Transmembrane</keyword>
<evidence type="ECO:0000256" key="1">
    <source>
        <dbReference type="ARBA" id="ARBA00022741"/>
    </source>
</evidence>
<organism evidence="7 8">
    <name type="scientific">Entamoeba invadens IP1</name>
    <dbReference type="NCBI Taxonomy" id="370355"/>
    <lineage>
        <taxon>Eukaryota</taxon>
        <taxon>Amoebozoa</taxon>
        <taxon>Evosea</taxon>
        <taxon>Archamoebae</taxon>
        <taxon>Mastigamoebida</taxon>
        <taxon>Entamoebidae</taxon>
        <taxon>Entamoeba</taxon>
    </lineage>
</organism>
<feature type="chain" id="PRO_5001990807" evidence="5">
    <location>
        <begin position="26"/>
        <end position="1538"/>
    </location>
</feature>
<dbReference type="Gene3D" id="1.10.510.10">
    <property type="entry name" value="Transferase(Phosphotransferase) domain 1"/>
    <property type="match status" value="1"/>
</dbReference>
<keyword evidence="2 3" id="KW-0067">ATP-binding</keyword>
<dbReference type="GO" id="GO:0004709">
    <property type="term" value="F:MAP kinase kinase kinase activity"/>
    <property type="evidence" value="ECO:0007669"/>
    <property type="project" value="UniProtKB-EC"/>
</dbReference>
<keyword evidence="7" id="KW-0808">Transferase</keyword>
<keyword evidence="8" id="KW-1185">Reference proteome</keyword>
<dbReference type="PROSITE" id="PS50011">
    <property type="entry name" value="PROTEIN_KINASE_DOM"/>
    <property type="match status" value="1"/>
</dbReference>
<evidence type="ECO:0000259" key="6">
    <source>
        <dbReference type="PROSITE" id="PS50011"/>
    </source>
</evidence>
<evidence type="ECO:0000256" key="5">
    <source>
        <dbReference type="SAM" id="SignalP"/>
    </source>
</evidence>
<dbReference type="SMART" id="SM00220">
    <property type="entry name" value="S_TKc"/>
    <property type="match status" value="1"/>
</dbReference>
<feature type="binding site" evidence="3">
    <location>
        <position position="1294"/>
    </location>
    <ligand>
        <name>ATP</name>
        <dbReference type="ChEBI" id="CHEBI:30616"/>
    </ligand>
</feature>
<evidence type="ECO:0000256" key="2">
    <source>
        <dbReference type="ARBA" id="ARBA00022840"/>
    </source>
</evidence>
<protein>
    <submittedName>
        <fullName evidence="7">Protein serine/threonine kinase, putative</fullName>
        <ecNumber evidence="7">2.7.11.25</ecNumber>
    </submittedName>
</protein>
<dbReference type="Gene3D" id="2.10.220.10">
    <property type="entry name" value="Hormone Receptor, Insulin-like Growth Factor Receptor 1, Chain A, domain 2"/>
    <property type="match status" value="1"/>
</dbReference>
<dbReference type="InterPro" id="IPR000719">
    <property type="entry name" value="Prot_kinase_dom"/>
</dbReference>
<dbReference type="InterPro" id="IPR011009">
    <property type="entry name" value="Kinase-like_dom_sf"/>
</dbReference>
<dbReference type="GO" id="GO:0005524">
    <property type="term" value="F:ATP binding"/>
    <property type="evidence" value="ECO:0007669"/>
    <property type="project" value="UniProtKB-UniRule"/>
</dbReference>
<evidence type="ECO:0000313" key="7">
    <source>
        <dbReference type="EMBL" id="ELP89323.1"/>
    </source>
</evidence>
<dbReference type="InterPro" id="IPR053215">
    <property type="entry name" value="TKL_Ser/Thr_kinase"/>
</dbReference>
<dbReference type="Gene3D" id="3.30.200.20">
    <property type="entry name" value="Phosphorylase Kinase, domain 1"/>
    <property type="match status" value="1"/>
</dbReference>
<feature type="domain" description="Protein kinase" evidence="6">
    <location>
        <begin position="1266"/>
        <end position="1538"/>
    </location>
</feature>
<evidence type="ECO:0000256" key="3">
    <source>
        <dbReference type="PROSITE-ProRule" id="PRU10141"/>
    </source>
</evidence>
<dbReference type="GeneID" id="14888324"/>
<dbReference type="EMBL" id="KB206647">
    <property type="protein sequence ID" value="ELP89323.1"/>
    <property type="molecule type" value="Genomic_DNA"/>
</dbReference>
<gene>
    <name evidence="7" type="ORF">EIN_285590</name>
</gene>
<dbReference type="VEuPathDB" id="AmoebaDB:EIN_285590"/>
<dbReference type="PANTHER" id="PTHR45756">
    <property type="entry name" value="PALMITOYLTRANSFERASE"/>
    <property type="match status" value="1"/>
</dbReference>
<dbReference type="OrthoDB" id="300641at2759"/>
<dbReference type="RefSeq" id="XP_004256094.1">
    <property type="nucleotide sequence ID" value="XM_004256046.1"/>
</dbReference>
<sequence>MQQGILMKFALLFCYFNSLTKTARAICPTIEVKNTMTLSETCNLNDTLKITSDSQTQTIFTMVYTSVLNIVGELICEHNSIFEMEYDSTLTTTMDIILKDQSQFNLFDNVDFKANNVIQYNKSIFTVFAHYIPRFDINTIYLYNNSTFKIKTSFRDYNRLRFRIFDNAIFEMEQNTELFNLGDIELNNNGSVILDSIHDIFYLTSFQNSSLFINPYATIDRIHELQFNQNGFFQMGVFSKIKSLDNLELSYNSVFNMLNNSTIEEVDRFDFNGNTVFTMYSYSSVLKLNNLILTGNSKIIFLENSLVNTTQNFELNRNSNFQMFFESKFDFVSNIIIKDYSTFVMISSEITQVQNYIKISGSALFVMYNNSIIRNVTLIQINNKNNKFEMNNSSFLNSSNFEITNGTFVLNINGSRNGVNSTNFICRNNGTFEVTDTSFITIQDNLMLDSCNIKTADRTIRDLPIFFTYQINSTKFSFQSLSEVDLAFSVNPIQTTLPQNTKLLMGNRLLRIGTSNKVFCHLKTINGDYSEPYCPCDSINCYITPLKNMTIFNLIVDTSINTHQKYDEVEEELDIESVAIGNKKVSFFKTDNFTLGVNSQIDKLITNISSLTKTVLMVSNQSFVFQNVVSKAIYSSENGTKFIINPMCKNGNYFNTTTQQCDNCLDSNCIDCSYNSKKCLRCQQEYYITNDSKCIEIPNCLLKRSNRCLKCSNGYLLSEGYCQNTSSCLIQNLNGTCQICSLKTFNFNNIKCEIADEHLLYTNQNNIIACKSGYKTNSNNCQKCSDLYKSSEVCENGRPTKCEIEFEMNKSGQCEHNNCSEPNDENGRCSKFYDNCTFITNSKCLACNNSLILNNTKCLTNDDIQCTNQSLVSCLRCKDAYYFNSSSNRCERCDSNCLTCVITPTYCLSCPPGFYISNNICKTNSELVGICTQFISSGGCAKCAEGYYRNGLDCYKCDLSCSLCNTNFTCLTCNSTNYKTWSGDCKSQSSLIGCDVNVTQYGCTRCKEGYFQVNTNECEKCETTCLTCSSQRSCESCLSSKVLLSSGICVTLSQITKCKEIINSKCNRCSFWNAPSLDGTYCEKRAVWWVILVIVLFILFVLTFLIIVLVFSVKNVLKMIHTKELEKTTTIFEMEKSNVKFISLANNICVSSKELNFNSEVEEIPVNAETKIVFCVGNMSKGVLKIQFTMTTQIDKFTIRATPEVVMLKKKFACEFSIYLKPKCTCRINNTICIVSKNLKTNVENINEIIMKGVTSQSTRIDYDELLEESKLGEGSFGVVYKGKYRGNEVAIKKMKQTEDGKTDSGDKSDDEFEKEVAMLDKFRCEYIIHFYGAVFIPNKMCMVTEFALFGSLQDLMKHKISIEIEMKLRIKLMLDSISGIIYLHTNGILHRDIKPDNILVVSIDLNNSVNAKLTDFGSARNVNMMMTNMTFTKGIGTPVYMAPEVLKREKYKKSADVYSLAITMFECISWSYAYSKDKFKFPWSIAEFVIKGSRLPKPDEMNQNIYDIINGCWDNEPTKRSSLENVKYELETIFNHI</sequence>
<evidence type="ECO:0000313" key="8">
    <source>
        <dbReference type="Proteomes" id="UP000014680"/>
    </source>
</evidence>
<keyword evidence="1 3" id="KW-0547">Nucleotide-binding</keyword>
<dbReference type="InterPro" id="IPR006212">
    <property type="entry name" value="Furin_repeat"/>
</dbReference>
<dbReference type="KEGG" id="eiv:EIN_285590"/>
<reference evidence="7 8" key="1">
    <citation type="submission" date="2012-10" db="EMBL/GenBank/DDBJ databases">
        <authorList>
            <person name="Zafar N."/>
            <person name="Inman J."/>
            <person name="Hall N."/>
            <person name="Lorenzi H."/>
            <person name="Caler E."/>
        </authorList>
    </citation>
    <scope>NUCLEOTIDE SEQUENCE [LARGE SCALE GENOMIC DNA]</scope>
    <source>
        <strain evidence="7 8">IP1</strain>
    </source>
</reference>
<accession>A0A0A1U4V7</accession>
<dbReference type="EC" id="2.7.11.25" evidence="7"/>
<keyword evidence="7" id="KW-0418">Kinase</keyword>
<dbReference type="Pfam" id="PF00069">
    <property type="entry name" value="Pkinase"/>
    <property type="match status" value="1"/>
</dbReference>
<dbReference type="InterPro" id="IPR008271">
    <property type="entry name" value="Ser/Thr_kinase_AS"/>
</dbReference>
<feature type="transmembrane region" description="Helical" evidence="4">
    <location>
        <begin position="1086"/>
        <end position="1113"/>
    </location>
</feature>
<proteinExistence type="predicted"/>
<keyword evidence="4" id="KW-1133">Transmembrane helix</keyword>
<dbReference type="SUPFAM" id="SSF56112">
    <property type="entry name" value="Protein kinase-like (PK-like)"/>
    <property type="match status" value="1"/>
</dbReference>
<dbReference type="SUPFAM" id="SSF57184">
    <property type="entry name" value="Growth factor receptor domain"/>
    <property type="match status" value="3"/>
</dbReference>
<dbReference type="PROSITE" id="PS00108">
    <property type="entry name" value="PROTEIN_KINASE_ST"/>
    <property type="match status" value="1"/>
</dbReference>
<name>A0A0A1U4V7_ENTIV</name>
<dbReference type="InterPro" id="IPR009030">
    <property type="entry name" value="Growth_fac_rcpt_cys_sf"/>
</dbReference>
<feature type="signal peptide" evidence="5">
    <location>
        <begin position="1"/>
        <end position="25"/>
    </location>
</feature>
<keyword evidence="5" id="KW-0732">Signal</keyword>
<keyword evidence="4" id="KW-0472">Membrane</keyword>
<evidence type="ECO:0000256" key="4">
    <source>
        <dbReference type="SAM" id="Phobius"/>
    </source>
</evidence>
<dbReference type="Proteomes" id="UP000014680">
    <property type="component" value="Unassembled WGS sequence"/>
</dbReference>
<dbReference type="SMART" id="SM00261">
    <property type="entry name" value="FU"/>
    <property type="match status" value="4"/>
</dbReference>